<dbReference type="EMBL" id="MU004288">
    <property type="protein sequence ID" value="KAF2662954.1"/>
    <property type="molecule type" value="Genomic_DNA"/>
</dbReference>
<keyword evidence="3" id="KW-1185">Reference proteome</keyword>
<dbReference type="PANTHER" id="PTHR42085">
    <property type="entry name" value="F-BOX DOMAIN-CONTAINING PROTEIN"/>
    <property type="match status" value="1"/>
</dbReference>
<evidence type="ECO:0000313" key="3">
    <source>
        <dbReference type="Proteomes" id="UP000799324"/>
    </source>
</evidence>
<dbReference type="Proteomes" id="UP000799324">
    <property type="component" value="Unassembled WGS sequence"/>
</dbReference>
<dbReference type="PANTHER" id="PTHR42085:SF2">
    <property type="entry name" value="F-BOX DOMAIN-CONTAINING PROTEIN"/>
    <property type="match status" value="1"/>
</dbReference>
<evidence type="ECO:0000313" key="2">
    <source>
        <dbReference type="EMBL" id="KAF2662954.1"/>
    </source>
</evidence>
<sequence length="344" mass="38811">MPPKKRPAVKKEETQDFSNLVFLQPESLVKREHEDNFDPCDLSSEYALASHKRQKSTGDPSSKGPSMQLKAIKAREKALVDKFAAVQSNIQTPLEKDEGIVVDCLYLANERAAPVMLKEGPYKDHVAVVLKQSRPFPILDLPKEIRPRIFNYLLKDENQTIPITLKHGGTRTAYAPNYHDPNNLAILSTCKVIHEEVAPIAYGHKFQFAGTQVAATFLLQIGQFRRFIKSLEMDTYNGATASTIFRLLPDCPEIAYVKFNHISSNESPGTATKNMFNHARSWLCVPDKANPTKRLDILKFDGAAFHKRVRQADGGLAVVQWSDRDKVDFQRALRDKLEKYANSC</sequence>
<dbReference type="AlphaFoldDB" id="A0A6A6TWD3"/>
<dbReference type="OrthoDB" id="62952at2759"/>
<organism evidence="2 3">
    <name type="scientific">Lophiostoma macrostomum CBS 122681</name>
    <dbReference type="NCBI Taxonomy" id="1314788"/>
    <lineage>
        <taxon>Eukaryota</taxon>
        <taxon>Fungi</taxon>
        <taxon>Dikarya</taxon>
        <taxon>Ascomycota</taxon>
        <taxon>Pezizomycotina</taxon>
        <taxon>Dothideomycetes</taxon>
        <taxon>Pleosporomycetidae</taxon>
        <taxon>Pleosporales</taxon>
        <taxon>Lophiostomataceae</taxon>
        <taxon>Lophiostoma</taxon>
    </lineage>
</organism>
<evidence type="ECO:0000256" key="1">
    <source>
        <dbReference type="SAM" id="MobiDB-lite"/>
    </source>
</evidence>
<gene>
    <name evidence="2" type="ORF">K491DRAFT_672782</name>
</gene>
<proteinExistence type="predicted"/>
<reference evidence="2" key="1">
    <citation type="journal article" date="2020" name="Stud. Mycol.">
        <title>101 Dothideomycetes genomes: a test case for predicting lifestyles and emergence of pathogens.</title>
        <authorList>
            <person name="Haridas S."/>
            <person name="Albert R."/>
            <person name="Binder M."/>
            <person name="Bloem J."/>
            <person name="Labutti K."/>
            <person name="Salamov A."/>
            <person name="Andreopoulos B."/>
            <person name="Baker S."/>
            <person name="Barry K."/>
            <person name="Bills G."/>
            <person name="Bluhm B."/>
            <person name="Cannon C."/>
            <person name="Castanera R."/>
            <person name="Culley D."/>
            <person name="Daum C."/>
            <person name="Ezra D."/>
            <person name="Gonzalez J."/>
            <person name="Henrissat B."/>
            <person name="Kuo A."/>
            <person name="Liang C."/>
            <person name="Lipzen A."/>
            <person name="Lutzoni F."/>
            <person name="Magnuson J."/>
            <person name="Mondo S."/>
            <person name="Nolan M."/>
            <person name="Ohm R."/>
            <person name="Pangilinan J."/>
            <person name="Park H.-J."/>
            <person name="Ramirez L."/>
            <person name="Alfaro M."/>
            <person name="Sun H."/>
            <person name="Tritt A."/>
            <person name="Yoshinaga Y."/>
            <person name="Zwiers L.-H."/>
            <person name="Turgeon B."/>
            <person name="Goodwin S."/>
            <person name="Spatafora J."/>
            <person name="Crous P."/>
            <person name="Grigoriev I."/>
        </authorList>
    </citation>
    <scope>NUCLEOTIDE SEQUENCE</scope>
    <source>
        <strain evidence="2">CBS 122681</strain>
    </source>
</reference>
<protein>
    <submittedName>
        <fullName evidence="2">Uncharacterized protein</fullName>
    </submittedName>
</protein>
<name>A0A6A6TWD3_9PLEO</name>
<accession>A0A6A6TWD3</accession>
<feature type="region of interest" description="Disordered" evidence="1">
    <location>
        <begin position="48"/>
        <end position="69"/>
    </location>
</feature>
<dbReference type="InterPro" id="IPR038883">
    <property type="entry name" value="AN11006-like"/>
</dbReference>